<dbReference type="AlphaFoldDB" id="A0A7S2FFA5"/>
<feature type="transmembrane region" description="Helical" evidence="1">
    <location>
        <begin position="74"/>
        <end position="95"/>
    </location>
</feature>
<keyword evidence="1" id="KW-1133">Transmembrane helix</keyword>
<evidence type="ECO:0000313" key="2">
    <source>
        <dbReference type="EMBL" id="CAD9391606.1"/>
    </source>
</evidence>
<dbReference type="EMBL" id="HBGS01012702">
    <property type="protein sequence ID" value="CAD9391606.1"/>
    <property type="molecule type" value="Transcribed_RNA"/>
</dbReference>
<proteinExistence type="predicted"/>
<feature type="transmembrane region" description="Helical" evidence="1">
    <location>
        <begin position="12"/>
        <end position="31"/>
    </location>
</feature>
<gene>
    <name evidence="2" type="ORF">DSPE1174_LOCUS6689</name>
</gene>
<evidence type="ECO:0000256" key="1">
    <source>
        <dbReference type="SAM" id="Phobius"/>
    </source>
</evidence>
<keyword evidence="1" id="KW-0472">Membrane</keyword>
<accession>A0A7S2FFA5</accession>
<sequence length="196" mass="21965">MTNTFVYLSLSPSLKPFAMLVIALFTVKLYSAFDPYIDDSDDLLAEISQWNIIASLLFSIIIQTETIPAQGATSSFMVILLASIIGCFCFWYFVYATQRVMNSPSLKPRKSKRMNGNEDQISLDSLTELDDFDVLENDVSVVLMNSPAEQQNNPSQQLPTASSSSSYEYIMGYFVTKERDVTTARIDAPNALNQDF</sequence>
<protein>
    <submittedName>
        <fullName evidence="2">Uncharacterized protein</fullName>
    </submittedName>
</protein>
<keyword evidence="1" id="KW-0812">Transmembrane</keyword>
<organism evidence="2">
    <name type="scientific">Octactis speculum</name>
    <dbReference type="NCBI Taxonomy" id="3111310"/>
    <lineage>
        <taxon>Eukaryota</taxon>
        <taxon>Sar</taxon>
        <taxon>Stramenopiles</taxon>
        <taxon>Ochrophyta</taxon>
        <taxon>Dictyochophyceae</taxon>
        <taxon>Dictyochales</taxon>
        <taxon>Dictyochaceae</taxon>
        <taxon>Octactis</taxon>
    </lineage>
</organism>
<reference evidence="2" key="1">
    <citation type="submission" date="2021-01" db="EMBL/GenBank/DDBJ databases">
        <authorList>
            <person name="Corre E."/>
            <person name="Pelletier E."/>
            <person name="Niang G."/>
            <person name="Scheremetjew M."/>
            <person name="Finn R."/>
            <person name="Kale V."/>
            <person name="Holt S."/>
            <person name="Cochrane G."/>
            <person name="Meng A."/>
            <person name="Brown T."/>
            <person name="Cohen L."/>
        </authorList>
    </citation>
    <scope>NUCLEOTIDE SEQUENCE</scope>
    <source>
        <strain evidence="2">CCMP1381</strain>
    </source>
</reference>
<name>A0A7S2FFA5_9STRA</name>